<keyword evidence="5 6" id="KW-0472">Membrane</keyword>
<evidence type="ECO:0000256" key="4">
    <source>
        <dbReference type="ARBA" id="ARBA00022989"/>
    </source>
</evidence>
<dbReference type="RefSeq" id="WP_235291900.1">
    <property type="nucleotide sequence ID" value="NZ_BSOH01000027.1"/>
</dbReference>
<sequence length="322" mass="36168">MKFKDFDLRKYLTKLPIINRILNWAKNTSFYGFEGIPVYDITRFVLKEAQTDDITTRANSMAFSFFLALFPSIIFFFTLLPLFPITADYMATIQNSISGVLPTEAATYINHIITDVVSIPRGGLFTLGFILALFFTSNGVAAMMKGFEKSYHETFIKRSYFKRQWTAIKLTILLGFFLMISLTTVVLGKVILSYVFDLLHIGGASRIFLNIGRWVLVLVAFHASVSSVYRYGAPTIKRFKYFSPGATAATILAIILSLAFAGFVNNFGAYNKIYGTIGGLIIILVWIQFNCTILLIGYEINASIAINKTLIKKRNEEGNGKE</sequence>
<feature type="transmembrane region" description="Helical" evidence="6">
    <location>
        <begin position="62"/>
        <end position="83"/>
    </location>
</feature>
<evidence type="ECO:0000256" key="1">
    <source>
        <dbReference type="ARBA" id="ARBA00004651"/>
    </source>
</evidence>
<keyword evidence="8" id="KW-1185">Reference proteome</keyword>
<evidence type="ECO:0000256" key="2">
    <source>
        <dbReference type="ARBA" id="ARBA00022475"/>
    </source>
</evidence>
<evidence type="ECO:0008006" key="9">
    <source>
        <dbReference type="Google" id="ProtNLM"/>
    </source>
</evidence>
<name>A0AA37SVA1_9BACT</name>
<dbReference type="Proteomes" id="UP001156666">
    <property type="component" value="Unassembled WGS sequence"/>
</dbReference>
<dbReference type="PANTHER" id="PTHR30213:SF0">
    <property type="entry name" value="UPF0761 MEMBRANE PROTEIN YIHY"/>
    <property type="match status" value="1"/>
</dbReference>
<evidence type="ECO:0000256" key="6">
    <source>
        <dbReference type="SAM" id="Phobius"/>
    </source>
</evidence>
<comment type="caution">
    <text evidence="7">The sequence shown here is derived from an EMBL/GenBank/DDBJ whole genome shotgun (WGS) entry which is preliminary data.</text>
</comment>
<feature type="transmembrane region" description="Helical" evidence="6">
    <location>
        <begin position="124"/>
        <end position="144"/>
    </location>
</feature>
<reference evidence="7" key="2">
    <citation type="submission" date="2023-01" db="EMBL/GenBank/DDBJ databases">
        <title>Draft genome sequence of Portibacter lacus strain NBRC 108769.</title>
        <authorList>
            <person name="Sun Q."/>
            <person name="Mori K."/>
        </authorList>
    </citation>
    <scope>NUCLEOTIDE SEQUENCE</scope>
    <source>
        <strain evidence="7">NBRC 108769</strain>
    </source>
</reference>
<protein>
    <recommendedName>
        <fullName evidence="9">YihY/virulence factor BrkB family protein</fullName>
    </recommendedName>
</protein>
<dbReference type="AlphaFoldDB" id="A0AA37SVA1"/>
<feature type="transmembrane region" description="Helical" evidence="6">
    <location>
        <begin position="165"/>
        <end position="187"/>
    </location>
</feature>
<feature type="transmembrane region" description="Helical" evidence="6">
    <location>
        <begin position="207"/>
        <end position="229"/>
    </location>
</feature>
<proteinExistence type="predicted"/>
<dbReference type="PANTHER" id="PTHR30213">
    <property type="entry name" value="INNER MEMBRANE PROTEIN YHJD"/>
    <property type="match status" value="1"/>
</dbReference>
<feature type="transmembrane region" description="Helical" evidence="6">
    <location>
        <begin position="273"/>
        <end position="298"/>
    </location>
</feature>
<evidence type="ECO:0000313" key="7">
    <source>
        <dbReference type="EMBL" id="GLR19401.1"/>
    </source>
</evidence>
<dbReference type="EMBL" id="BSOH01000027">
    <property type="protein sequence ID" value="GLR19401.1"/>
    <property type="molecule type" value="Genomic_DNA"/>
</dbReference>
<gene>
    <name evidence="7" type="primary">yfkH</name>
    <name evidence="7" type="ORF">GCM10007940_40170</name>
</gene>
<keyword evidence="4 6" id="KW-1133">Transmembrane helix</keyword>
<dbReference type="GO" id="GO:0005886">
    <property type="term" value="C:plasma membrane"/>
    <property type="evidence" value="ECO:0007669"/>
    <property type="project" value="UniProtKB-SubCell"/>
</dbReference>
<keyword evidence="3 6" id="KW-0812">Transmembrane</keyword>
<comment type="subcellular location">
    <subcellularLocation>
        <location evidence="1">Cell membrane</location>
        <topology evidence="1">Multi-pass membrane protein</topology>
    </subcellularLocation>
</comment>
<dbReference type="PIRSF" id="PIRSF035875">
    <property type="entry name" value="RNase_BN"/>
    <property type="match status" value="1"/>
</dbReference>
<keyword evidence="2" id="KW-1003">Cell membrane</keyword>
<evidence type="ECO:0000256" key="5">
    <source>
        <dbReference type="ARBA" id="ARBA00023136"/>
    </source>
</evidence>
<reference evidence="7" key="1">
    <citation type="journal article" date="2014" name="Int. J. Syst. Evol. Microbiol.">
        <title>Complete genome sequence of Corynebacterium casei LMG S-19264T (=DSM 44701T), isolated from a smear-ripened cheese.</title>
        <authorList>
            <consortium name="US DOE Joint Genome Institute (JGI-PGF)"/>
            <person name="Walter F."/>
            <person name="Albersmeier A."/>
            <person name="Kalinowski J."/>
            <person name="Ruckert C."/>
        </authorList>
    </citation>
    <scope>NUCLEOTIDE SEQUENCE</scope>
    <source>
        <strain evidence="7">NBRC 108769</strain>
    </source>
</reference>
<feature type="transmembrane region" description="Helical" evidence="6">
    <location>
        <begin position="241"/>
        <end position="261"/>
    </location>
</feature>
<dbReference type="InterPro" id="IPR017039">
    <property type="entry name" value="Virul_fac_BrkB"/>
</dbReference>
<dbReference type="NCBIfam" id="TIGR00765">
    <property type="entry name" value="yihY_not_rbn"/>
    <property type="match status" value="1"/>
</dbReference>
<evidence type="ECO:0000256" key="3">
    <source>
        <dbReference type="ARBA" id="ARBA00022692"/>
    </source>
</evidence>
<evidence type="ECO:0000313" key="8">
    <source>
        <dbReference type="Proteomes" id="UP001156666"/>
    </source>
</evidence>
<accession>A0AA37SVA1</accession>
<organism evidence="7 8">
    <name type="scientific">Portibacter lacus</name>
    <dbReference type="NCBI Taxonomy" id="1099794"/>
    <lineage>
        <taxon>Bacteria</taxon>
        <taxon>Pseudomonadati</taxon>
        <taxon>Bacteroidota</taxon>
        <taxon>Saprospiria</taxon>
        <taxon>Saprospirales</taxon>
        <taxon>Haliscomenobacteraceae</taxon>
        <taxon>Portibacter</taxon>
    </lineage>
</organism>
<dbReference type="Pfam" id="PF03631">
    <property type="entry name" value="Virul_fac_BrkB"/>
    <property type="match status" value="1"/>
</dbReference>